<organism evidence="1 2">
    <name type="scientific">Palleronia aestuarii</name>
    <dbReference type="NCBI Taxonomy" id="568105"/>
    <lineage>
        <taxon>Bacteria</taxon>
        <taxon>Pseudomonadati</taxon>
        <taxon>Pseudomonadota</taxon>
        <taxon>Alphaproteobacteria</taxon>
        <taxon>Rhodobacterales</taxon>
        <taxon>Roseobacteraceae</taxon>
        <taxon>Palleronia</taxon>
    </lineage>
</organism>
<proteinExistence type="predicted"/>
<evidence type="ECO:0000313" key="1">
    <source>
        <dbReference type="EMBL" id="PZX13647.1"/>
    </source>
</evidence>
<evidence type="ECO:0000313" key="2">
    <source>
        <dbReference type="Proteomes" id="UP000248916"/>
    </source>
</evidence>
<sequence length="104" mass="11591">MAPSHLCLRRFGSSITSSRNSKNVVEGIGLAHRRVVSDLAVLGQVLRMHETSVVDQIPEFAVTSAAYIVVIEPKETGSKRTAHWRWTDALILKPWPLRDKTRSG</sequence>
<protein>
    <submittedName>
        <fullName evidence="1">Uncharacterized protein</fullName>
    </submittedName>
</protein>
<reference evidence="1 2" key="1">
    <citation type="submission" date="2018-06" db="EMBL/GenBank/DDBJ databases">
        <title>Genomic Encyclopedia of Archaeal and Bacterial Type Strains, Phase II (KMG-II): from individual species to whole genera.</title>
        <authorList>
            <person name="Goeker M."/>
        </authorList>
    </citation>
    <scope>NUCLEOTIDE SEQUENCE [LARGE SCALE GENOMIC DNA]</scope>
    <source>
        <strain evidence="1 2">DSM 22009</strain>
    </source>
</reference>
<comment type="caution">
    <text evidence="1">The sequence shown here is derived from an EMBL/GenBank/DDBJ whole genome shotgun (WGS) entry which is preliminary data.</text>
</comment>
<accession>A0A2W7N5U1</accession>
<dbReference type="Proteomes" id="UP000248916">
    <property type="component" value="Unassembled WGS sequence"/>
</dbReference>
<name>A0A2W7N5U1_9RHOB</name>
<keyword evidence="2" id="KW-1185">Reference proteome</keyword>
<dbReference type="AlphaFoldDB" id="A0A2W7N5U1"/>
<dbReference type="EMBL" id="QKZL01000017">
    <property type="protein sequence ID" value="PZX13647.1"/>
    <property type="molecule type" value="Genomic_DNA"/>
</dbReference>
<gene>
    <name evidence="1" type="ORF">LX81_03198</name>
</gene>